<evidence type="ECO:0000313" key="6">
    <source>
        <dbReference type="Proteomes" id="UP000199267"/>
    </source>
</evidence>
<dbReference type="EMBL" id="FOFJ01000042">
    <property type="protein sequence ID" value="SER32631.1"/>
    <property type="molecule type" value="Genomic_DNA"/>
</dbReference>
<evidence type="ECO:0000313" key="3">
    <source>
        <dbReference type="EMBL" id="SEI60568.1"/>
    </source>
</evidence>
<sequence>MYLRRIRQFLLEALEEAPVVLLNGARQTGKSTLIQDLGREAVYYTFDDPAVLAAVQADPFGFINALKGPVCLDEVQRAPGVFLAIKAAVDRERTPGRFLLTGSANVLLLPQIADSLAGRMEVLNLWPLAQSEIAGQPTRLIEGLFSGELPDHCRFERNDFIQRLNRGGYPEVLTRSSERRREAWFESYLHTILLRDVRDLAQIDGLTELPRLMQVLAARSGGLLNAAELSRSTGIPQTTLKRYLTLLETLFLVRLVPAWSSNLGKRLQKSPKLFVTDYGLMAHLQGLSQAGIEAALGLPGDLVEAFVHAELVKHQGWSDVRTQLMHYRTSTGVEVDFVLENRRGELIGIEVKAAATISGKDFNGLRHLRETTPQQFRRGIVLYTGERTVRFDEQLVALPLAVFWSSLSR</sequence>
<organism evidence="4 6">
    <name type="scientific">Azotobacter beijerinckii</name>
    <dbReference type="NCBI Taxonomy" id="170623"/>
    <lineage>
        <taxon>Bacteria</taxon>
        <taxon>Pseudomonadati</taxon>
        <taxon>Pseudomonadota</taxon>
        <taxon>Gammaproteobacteria</taxon>
        <taxon>Pseudomonadales</taxon>
        <taxon>Pseudomonadaceae</taxon>
        <taxon>Azotobacter</taxon>
    </lineage>
</organism>
<dbReference type="InterPro" id="IPR041682">
    <property type="entry name" value="AAA_14"/>
</dbReference>
<dbReference type="InterPro" id="IPR027417">
    <property type="entry name" value="P-loop_NTPase"/>
</dbReference>
<dbReference type="Proteomes" id="UP000199250">
    <property type="component" value="Unassembled WGS sequence"/>
</dbReference>
<name>A0A1H9N9Z0_9GAMM</name>
<evidence type="ECO:0000259" key="2">
    <source>
        <dbReference type="Pfam" id="PF13635"/>
    </source>
</evidence>
<evidence type="ECO:0000313" key="5">
    <source>
        <dbReference type="Proteomes" id="UP000199250"/>
    </source>
</evidence>
<dbReference type="SUPFAM" id="SSF46785">
    <property type="entry name" value="Winged helix' DNA-binding domain"/>
    <property type="match status" value="1"/>
</dbReference>
<accession>A0A1H9N9Z0</accession>
<dbReference type="EMBL" id="FNYQ01000011">
    <property type="protein sequence ID" value="SEI60568.1"/>
    <property type="molecule type" value="Genomic_DNA"/>
</dbReference>
<dbReference type="Proteomes" id="UP000199267">
    <property type="component" value="Unassembled WGS sequence"/>
</dbReference>
<gene>
    <name evidence="3" type="ORF">SAMN04244572_01030</name>
    <name evidence="4" type="ORF">SAMN04244573_03380</name>
</gene>
<evidence type="ECO:0008006" key="7">
    <source>
        <dbReference type="Google" id="ProtNLM"/>
    </source>
</evidence>
<protein>
    <recommendedName>
        <fullName evidence="7">AAA+ ATPase domain-containing protein</fullName>
    </recommendedName>
</protein>
<dbReference type="InterPro" id="IPR025420">
    <property type="entry name" value="DUF4143"/>
</dbReference>
<dbReference type="PANTHER" id="PTHR43566">
    <property type="entry name" value="CONSERVED PROTEIN"/>
    <property type="match status" value="1"/>
</dbReference>
<feature type="domain" description="DUF4143" evidence="2">
    <location>
        <begin position="195"/>
        <end position="353"/>
    </location>
</feature>
<evidence type="ECO:0000259" key="1">
    <source>
        <dbReference type="Pfam" id="PF13173"/>
    </source>
</evidence>
<dbReference type="Pfam" id="PF13635">
    <property type="entry name" value="DUF4143"/>
    <property type="match status" value="1"/>
</dbReference>
<dbReference type="PANTHER" id="PTHR43566:SF2">
    <property type="entry name" value="DUF4143 DOMAIN-CONTAINING PROTEIN"/>
    <property type="match status" value="1"/>
</dbReference>
<feature type="domain" description="AAA" evidence="1">
    <location>
        <begin position="18"/>
        <end position="133"/>
    </location>
</feature>
<dbReference type="SUPFAM" id="SSF52540">
    <property type="entry name" value="P-loop containing nucleoside triphosphate hydrolases"/>
    <property type="match status" value="1"/>
</dbReference>
<dbReference type="InterPro" id="IPR036390">
    <property type="entry name" value="WH_DNA-bd_sf"/>
</dbReference>
<dbReference type="OrthoDB" id="9771844at2"/>
<evidence type="ECO:0000313" key="4">
    <source>
        <dbReference type="EMBL" id="SER32631.1"/>
    </source>
</evidence>
<dbReference type="AlphaFoldDB" id="A0A1H9N9Z0"/>
<reference evidence="5 6" key="1">
    <citation type="submission" date="2016-10" db="EMBL/GenBank/DDBJ databases">
        <authorList>
            <person name="de Groot N.N."/>
        </authorList>
    </citation>
    <scope>NUCLEOTIDE SEQUENCE [LARGE SCALE GENOMIC DNA]</scope>
    <source>
        <strain evidence="3 5">DSM 373</strain>
        <strain evidence="4 6">DSM 378</strain>
    </source>
</reference>
<proteinExistence type="predicted"/>
<dbReference type="RefSeq" id="WP_090624013.1">
    <property type="nucleotide sequence ID" value="NZ_FNYQ01000011.1"/>
</dbReference>
<dbReference type="Pfam" id="PF13173">
    <property type="entry name" value="AAA_14"/>
    <property type="match status" value="1"/>
</dbReference>